<dbReference type="EnsemblMetazoa" id="MESCA012602-RA">
    <property type="protein sequence ID" value="MESCA012602-PA"/>
    <property type="gene ID" value="MESCA012602"/>
</dbReference>
<dbReference type="Proteomes" id="UP000015102">
    <property type="component" value="Unassembled WGS sequence"/>
</dbReference>
<dbReference type="STRING" id="36166.T1H764"/>
<reference evidence="4" key="1">
    <citation type="submission" date="2013-02" db="EMBL/GenBank/DDBJ databases">
        <authorList>
            <person name="Hughes D."/>
        </authorList>
    </citation>
    <scope>NUCLEOTIDE SEQUENCE</scope>
    <source>
        <strain>Durham</strain>
        <strain evidence="4">NC isolate 2 -- Noor lab</strain>
    </source>
</reference>
<sequence>MNPCSIPTPANDIDGDNRWISIHKRFLSECLEKDPDVIFLGDCILENLVHTETWNQYFAPLHCLNFSIRNDRTENILWRVVNGELDNVNSKIVVLHVGTNNVDNTPEEVAEGIFEIVKKIREKLPETYIVLPTILPRGQQVNKLREQNSKVNNLIKEKCIGMNRVQIVSIGKGLIQPDGTISHHDMFDYLHLTNTGSKKVFEPVFDLLTQILNENEPEKDLTPSE</sequence>
<evidence type="ECO:0000256" key="1">
    <source>
        <dbReference type="ARBA" id="ARBA00038184"/>
    </source>
</evidence>
<dbReference type="Pfam" id="PF13472">
    <property type="entry name" value="Lipase_GDSL_2"/>
    <property type="match status" value="1"/>
</dbReference>
<dbReference type="InterPro" id="IPR036514">
    <property type="entry name" value="SGNH_hydro_sf"/>
</dbReference>
<dbReference type="PANTHER" id="PTHR11852">
    <property type="entry name" value="PLATELET-ACTIVATING FACTOR ACETYLHYDROLASE"/>
    <property type="match status" value="1"/>
</dbReference>
<dbReference type="OMA" id="AWNQYFA"/>
<accession>T1H764</accession>
<dbReference type="Gene3D" id="3.40.50.1110">
    <property type="entry name" value="SGNH hydrolase"/>
    <property type="match status" value="1"/>
</dbReference>
<dbReference type="AlphaFoldDB" id="T1H764"/>
<dbReference type="HOGENOM" id="CLU_051989_2_0_1"/>
<organism evidence="3 4">
    <name type="scientific">Megaselia scalaris</name>
    <name type="common">Humpbacked fly</name>
    <name type="synonym">Phora scalaris</name>
    <dbReference type="NCBI Taxonomy" id="36166"/>
    <lineage>
        <taxon>Eukaryota</taxon>
        <taxon>Metazoa</taxon>
        <taxon>Ecdysozoa</taxon>
        <taxon>Arthropoda</taxon>
        <taxon>Hexapoda</taxon>
        <taxon>Insecta</taxon>
        <taxon>Pterygota</taxon>
        <taxon>Neoptera</taxon>
        <taxon>Endopterygota</taxon>
        <taxon>Diptera</taxon>
        <taxon>Brachycera</taxon>
        <taxon>Muscomorpha</taxon>
        <taxon>Platypezoidea</taxon>
        <taxon>Phoridae</taxon>
        <taxon>Megaseliini</taxon>
        <taxon>Megaselia</taxon>
    </lineage>
</organism>
<dbReference type="PANTHER" id="PTHR11852:SF0">
    <property type="entry name" value="PLATELET-ACTIVATING FACTOR ACETYLHYDROLASE IB SUBUNIT BETA HOMOLOG"/>
    <property type="match status" value="1"/>
</dbReference>
<dbReference type="InterPro" id="IPR013830">
    <property type="entry name" value="SGNH_hydro"/>
</dbReference>
<name>T1H764_MEGSC</name>
<feature type="domain" description="SGNH hydrolase-type esterase" evidence="2">
    <location>
        <begin position="39"/>
        <end position="198"/>
    </location>
</feature>
<dbReference type="SUPFAM" id="SSF52266">
    <property type="entry name" value="SGNH hydrolase"/>
    <property type="match status" value="1"/>
</dbReference>
<comment type="similarity">
    <text evidence="1">Belongs to the 'GDSL' lipolytic enzyme family. Platelet-activating factor acetylhydrolase IB beta/gamma subunits subfamily.</text>
</comment>
<evidence type="ECO:0000313" key="4">
    <source>
        <dbReference type="Proteomes" id="UP000015102"/>
    </source>
</evidence>
<protein>
    <recommendedName>
        <fullName evidence="2">SGNH hydrolase-type esterase domain-containing protein</fullName>
    </recommendedName>
</protein>
<dbReference type="CDD" id="cd01820">
    <property type="entry name" value="PAF_acetylesterase_like"/>
    <property type="match status" value="1"/>
</dbReference>
<keyword evidence="4" id="KW-1185">Reference proteome</keyword>
<evidence type="ECO:0000313" key="3">
    <source>
        <dbReference type="EnsemblMetazoa" id="MESCA012602-PA"/>
    </source>
</evidence>
<evidence type="ECO:0000259" key="2">
    <source>
        <dbReference type="Pfam" id="PF13472"/>
    </source>
</evidence>
<reference evidence="3" key="2">
    <citation type="submission" date="2015-06" db="UniProtKB">
        <authorList>
            <consortium name="EnsemblMetazoa"/>
        </authorList>
    </citation>
    <scope>IDENTIFICATION</scope>
</reference>
<proteinExistence type="inferred from homology"/>